<dbReference type="PANTHER" id="PTHR38776:SF1">
    <property type="entry name" value="MLTA-INTERACTING PROTEIN-RELATED"/>
    <property type="match status" value="1"/>
</dbReference>
<comment type="caution">
    <text evidence="7">The sequence shown here is derived from an EMBL/GenBank/DDBJ whole genome shotgun (WGS) entry which is preliminary data.</text>
</comment>
<organism evidence="7 8">
    <name type="scientific">Qipengyuania qiaonensis</name>
    <dbReference type="NCBI Taxonomy" id="2867240"/>
    <lineage>
        <taxon>Bacteria</taxon>
        <taxon>Pseudomonadati</taxon>
        <taxon>Pseudomonadota</taxon>
        <taxon>Alphaproteobacteria</taxon>
        <taxon>Sphingomonadales</taxon>
        <taxon>Erythrobacteraceae</taxon>
        <taxon>Qipengyuania</taxon>
    </lineage>
</organism>
<feature type="signal peptide" evidence="6">
    <location>
        <begin position="1"/>
        <end position="26"/>
    </location>
</feature>
<protein>
    <submittedName>
        <fullName evidence="7">MipA/OmpV family protein</fullName>
    </submittedName>
</protein>
<keyword evidence="8" id="KW-1185">Reference proteome</keyword>
<evidence type="ECO:0000313" key="7">
    <source>
        <dbReference type="EMBL" id="MBX7483802.1"/>
    </source>
</evidence>
<evidence type="ECO:0000256" key="1">
    <source>
        <dbReference type="ARBA" id="ARBA00004442"/>
    </source>
</evidence>
<keyword evidence="5" id="KW-0998">Cell outer membrane</keyword>
<evidence type="ECO:0000256" key="5">
    <source>
        <dbReference type="ARBA" id="ARBA00023237"/>
    </source>
</evidence>
<gene>
    <name evidence="7" type="ORF">K3174_14820</name>
</gene>
<feature type="chain" id="PRO_5045605058" evidence="6">
    <location>
        <begin position="27"/>
        <end position="273"/>
    </location>
</feature>
<dbReference type="PANTHER" id="PTHR38776">
    <property type="entry name" value="MLTA-INTERACTING PROTEIN-RELATED"/>
    <property type="match status" value="1"/>
</dbReference>
<keyword evidence="4" id="KW-0472">Membrane</keyword>
<evidence type="ECO:0000256" key="2">
    <source>
        <dbReference type="ARBA" id="ARBA00005722"/>
    </source>
</evidence>
<evidence type="ECO:0000256" key="4">
    <source>
        <dbReference type="ARBA" id="ARBA00023136"/>
    </source>
</evidence>
<dbReference type="Pfam" id="PF06629">
    <property type="entry name" value="MipA"/>
    <property type="match status" value="1"/>
</dbReference>
<evidence type="ECO:0000313" key="8">
    <source>
        <dbReference type="Proteomes" id="UP000755104"/>
    </source>
</evidence>
<keyword evidence="3 6" id="KW-0732">Signal</keyword>
<dbReference type="InterPro" id="IPR010583">
    <property type="entry name" value="MipA"/>
</dbReference>
<dbReference type="Proteomes" id="UP000755104">
    <property type="component" value="Unassembled WGS sequence"/>
</dbReference>
<sequence>MQSYVKYFLTGFSATALLLGADIAMAQEAPQPEKNEIRGTVVGGIAWLPEYEGADKNQVIPLVAADIYWGERYIALDGTSLRLNVLNSSTFEIGPVANLTFGRDDEIESTSVRALGQIDDAYEVGAFAAIKARSVLADGDEVKLRLEAKSDVSDVHDGWLADATLSYRLPLGDRLMVVADTSVRFADDEYAGTYFTVTAAGAAASGLPQFQAEGGIKDVGVSLTAAYALGDRWSLVGYAGYRRLLGDFADSPVVETAGNADQLSAGIGIGVRF</sequence>
<comment type="subcellular location">
    <subcellularLocation>
        <location evidence="1">Cell outer membrane</location>
    </subcellularLocation>
</comment>
<evidence type="ECO:0000256" key="6">
    <source>
        <dbReference type="SAM" id="SignalP"/>
    </source>
</evidence>
<proteinExistence type="inferred from homology"/>
<evidence type="ECO:0000256" key="3">
    <source>
        <dbReference type="ARBA" id="ARBA00022729"/>
    </source>
</evidence>
<reference evidence="7 8" key="1">
    <citation type="submission" date="2021-08" db="EMBL/GenBank/DDBJ databases">
        <title>Comparative Genomics Analysis of the Genus Qipengyuania Reveals Extensive Genetic Diversity and Metabolic Versatility, Including the Description of Fifteen Novel Species.</title>
        <authorList>
            <person name="Liu Y."/>
        </authorList>
    </citation>
    <scope>NUCLEOTIDE SEQUENCE [LARGE SCALE GENOMIC DNA]</scope>
    <source>
        <strain evidence="7 8">6D47A</strain>
    </source>
</reference>
<comment type="similarity">
    <text evidence="2">Belongs to the MipA/OmpV family.</text>
</comment>
<name>A0ABS7J8Y9_9SPHN</name>
<dbReference type="EMBL" id="JAIGNO010000013">
    <property type="protein sequence ID" value="MBX7483802.1"/>
    <property type="molecule type" value="Genomic_DNA"/>
</dbReference>
<accession>A0ABS7J8Y9</accession>